<evidence type="ECO:0000313" key="2">
    <source>
        <dbReference type="EMBL" id="CAE0505075.1"/>
    </source>
</evidence>
<accession>A0A7S3R8C4</accession>
<sequence>MKGVMPAYSQGTERNNMQNCTSCTHESGYLCAQTLFSLEHFPVTWTSSAYSCLFSMPIKSNGNLSDALSPLFRIAAPLPLTIQKLEHPRIEPQKKTKSQLHAHRIHSLKTALPHTAHHSAAAHPAQSTAADVPHDPKPVTAVPPLSTMHSPPWGIWC</sequence>
<feature type="region of interest" description="Disordered" evidence="1">
    <location>
        <begin position="114"/>
        <end position="144"/>
    </location>
</feature>
<organism evidence="2">
    <name type="scientific">Dunaliella tertiolecta</name>
    <name type="common">Green alga</name>
    <dbReference type="NCBI Taxonomy" id="3047"/>
    <lineage>
        <taxon>Eukaryota</taxon>
        <taxon>Viridiplantae</taxon>
        <taxon>Chlorophyta</taxon>
        <taxon>core chlorophytes</taxon>
        <taxon>Chlorophyceae</taxon>
        <taxon>CS clade</taxon>
        <taxon>Chlamydomonadales</taxon>
        <taxon>Dunaliellaceae</taxon>
        <taxon>Dunaliella</taxon>
    </lineage>
</organism>
<reference evidence="2" key="1">
    <citation type="submission" date="2021-01" db="EMBL/GenBank/DDBJ databases">
        <authorList>
            <person name="Corre E."/>
            <person name="Pelletier E."/>
            <person name="Niang G."/>
            <person name="Scheremetjew M."/>
            <person name="Finn R."/>
            <person name="Kale V."/>
            <person name="Holt S."/>
            <person name="Cochrane G."/>
            <person name="Meng A."/>
            <person name="Brown T."/>
            <person name="Cohen L."/>
        </authorList>
    </citation>
    <scope>NUCLEOTIDE SEQUENCE</scope>
    <source>
        <strain evidence="2">CCMP1320</strain>
    </source>
</reference>
<name>A0A7S3R8C4_DUNTE</name>
<proteinExistence type="predicted"/>
<dbReference type="AlphaFoldDB" id="A0A7S3R8C4"/>
<gene>
    <name evidence="2" type="ORF">DTER00134_LOCUS20148</name>
</gene>
<dbReference type="EMBL" id="HBIP01033039">
    <property type="protein sequence ID" value="CAE0505075.1"/>
    <property type="molecule type" value="Transcribed_RNA"/>
</dbReference>
<feature type="compositionally biased region" description="Low complexity" evidence="1">
    <location>
        <begin position="114"/>
        <end position="130"/>
    </location>
</feature>
<protein>
    <submittedName>
        <fullName evidence="2">Uncharacterized protein</fullName>
    </submittedName>
</protein>
<evidence type="ECO:0000256" key="1">
    <source>
        <dbReference type="SAM" id="MobiDB-lite"/>
    </source>
</evidence>